<dbReference type="Proteomes" id="UP000502504">
    <property type="component" value="Chromosome"/>
</dbReference>
<feature type="compositionally biased region" description="Basic and acidic residues" evidence="1">
    <location>
        <begin position="8"/>
        <end position="25"/>
    </location>
</feature>
<feature type="region of interest" description="Disordered" evidence="1">
    <location>
        <begin position="1"/>
        <end position="35"/>
    </location>
</feature>
<sequence>MSTNFDKAMQRELKATEAELDHKLNSPDSPSYTPAELGRIVSSAILDAQLRASTDSQ</sequence>
<protein>
    <submittedName>
        <fullName evidence="2">Uncharacterized protein</fullName>
    </submittedName>
</protein>
<accession>A0AAE6YCX2</accession>
<gene>
    <name evidence="2" type="ORF">HCX60_32165</name>
</gene>
<dbReference type="RefSeq" id="WP_167797287.1">
    <property type="nucleotide sequence ID" value="NZ_CM007717.1"/>
</dbReference>
<evidence type="ECO:0000313" key="3">
    <source>
        <dbReference type="Proteomes" id="UP000502504"/>
    </source>
</evidence>
<dbReference type="AlphaFoldDB" id="A0AAE6YCX2"/>
<name>A0AAE6YCX2_STRAT</name>
<evidence type="ECO:0000256" key="1">
    <source>
        <dbReference type="SAM" id="MobiDB-lite"/>
    </source>
</evidence>
<proteinExistence type="predicted"/>
<organism evidence="2 3">
    <name type="scientific">Streptomyces antibioticus</name>
    <dbReference type="NCBI Taxonomy" id="1890"/>
    <lineage>
        <taxon>Bacteria</taxon>
        <taxon>Bacillati</taxon>
        <taxon>Actinomycetota</taxon>
        <taxon>Actinomycetes</taxon>
        <taxon>Kitasatosporales</taxon>
        <taxon>Streptomycetaceae</taxon>
        <taxon>Streptomyces</taxon>
    </lineage>
</organism>
<dbReference type="EMBL" id="CP050692">
    <property type="protein sequence ID" value="QIT47613.1"/>
    <property type="molecule type" value="Genomic_DNA"/>
</dbReference>
<evidence type="ECO:0000313" key="2">
    <source>
        <dbReference type="EMBL" id="QIT47613.1"/>
    </source>
</evidence>
<reference evidence="2 3" key="1">
    <citation type="submission" date="2020-03" db="EMBL/GenBank/DDBJ databases">
        <title>Is there a link between lipid content and antibiotic production in Streptomyces?</title>
        <authorList>
            <person name="David M."/>
            <person name="Lejeune C."/>
            <person name="Abreu S."/>
            <person name="Thibessard A."/>
            <person name="Leblond P."/>
            <person name="Chaminade P."/>
            <person name="Virolle M.-J."/>
        </authorList>
    </citation>
    <scope>NUCLEOTIDE SEQUENCE [LARGE SCALE GENOMIC DNA]</scope>
    <source>
        <strain evidence="2 3">DSM 41481</strain>
    </source>
</reference>